<feature type="transmembrane region" description="Helical" evidence="2">
    <location>
        <begin position="215"/>
        <end position="239"/>
    </location>
</feature>
<keyword evidence="2" id="KW-0472">Membrane</keyword>
<accession>A0A0M6Y410</accession>
<evidence type="ECO:0000313" key="3">
    <source>
        <dbReference type="EMBL" id="CTQ44283.1"/>
    </source>
</evidence>
<evidence type="ECO:0008006" key="5">
    <source>
        <dbReference type="Google" id="ProtNLM"/>
    </source>
</evidence>
<feature type="transmembrane region" description="Helical" evidence="2">
    <location>
        <begin position="175"/>
        <end position="195"/>
    </location>
</feature>
<protein>
    <recommendedName>
        <fullName evidence="5">TIGR04222 domain-containing membrane protein</fullName>
    </recommendedName>
</protein>
<evidence type="ECO:0000256" key="2">
    <source>
        <dbReference type="SAM" id="Phobius"/>
    </source>
</evidence>
<gene>
    <name evidence="3" type="ORF">LAL4801_02726</name>
</gene>
<dbReference type="AlphaFoldDB" id="A0A0M6Y410"/>
<dbReference type="OrthoDB" id="196672at2"/>
<proteinExistence type="predicted"/>
<keyword evidence="4" id="KW-1185">Reference proteome</keyword>
<evidence type="ECO:0000256" key="1">
    <source>
        <dbReference type="SAM" id="MobiDB-lite"/>
    </source>
</evidence>
<name>A0A0M6Y410_9HYPH</name>
<organism evidence="3 4">
    <name type="scientific">Roseibium aggregatum</name>
    <dbReference type="NCBI Taxonomy" id="187304"/>
    <lineage>
        <taxon>Bacteria</taxon>
        <taxon>Pseudomonadati</taxon>
        <taxon>Pseudomonadota</taxon>
        <taxon>Alphaproteobacteria</taxon>
        <taxon>Hyphomicrobiales</taxon>
        <taxon>Stappiaceae</taxon>
        <taxon>Roseibium</taxon>
    </lineage>
</organism>
<keyword evidence="2" id="KW-0812">Transmembrane</keyword>
<sequence>MRDPSLWNRLQACHPDDVEADFPFSASLARDNGWSKSFAGRVVVEYLRFAYLSRLGEGIVTPSDEVDQAWHLHLTYTRHYWGPFKEALEGPLHHMPTKGGPEQEVRFRQAYARTLRLYRSEFGDPPVDIWPPEEIRFGKAPGFVRVNAQDVWIIRKPDWPNQVARLAGKAANAPTAVHCTLLAAMSLLLGTRLAFAHGEAQGDTLIERLRNMVWHWATMHTAEFLISLFIIAVVLIILFKKSTGGNSSGCSSGCGTSSSGDGGGGGSSGCSGCGGGD</sequence>
<feature type="region of interest" description="Disordered" evidence="1">
    <location>
        <begin position="256"/>
        <end position="277"/>
    </location>
</feature>
<dbReference type="EMBL" id="CXST01000002">
    <property type="protein sequence ID" value="CTQ44283.1"/>
    <property type="molecule type" value="Genomic_DNA"/>
</dbReference>
<dbReference type="STRING" id="187304.B0E33_09655"/>
<evidence type="ECO:0000313" key="4">
    <source>
        <dbReference type="Proteomes" id="UP000048926"/>
    </source>
</evidence>
<dbReference type="RefSeq" id="WP_055657063.1">
    <property type="nucleotide sequence ID" value="NZ_CXST01000002.1"/>
</dbReference>
<keyword evidence="2" id="KW-1133">Transmembrane helix</keyword>
<dbReference type="Proteomes" id="UP000048926">
    <property type="component" value="Unassembled WGS sequence"/>
</dbReference>
<feature type="compositionally biased region" description="Gly residues" evidence="1">
    <location>
        <begin position="260"/>
        <end position="277"/>
    </location>
</feature>
<reference evidence="4" key="1">
    <citation type="submission" date="2015-07" db="EMBL/GenBank/DDBJ databases">
        <authorList>
            <person name="Rodrigo-Torres Lidia"/>
            <person name="Arahal R.David."/>
        </authorList>
    </citation>
    <scope>NUCLEOTIDE SEQUENCE [LARGE SCALE GENOMIC DNA]</scope>
    <source>
        <strain evidence="4">CECT 4801</strain>
    </source>
</reference>